<keyword evidence="3" id="KW-0677">Repeat</keyword>
<evidence type="ECO:0000259" key="6">
    <source>
        <dbReference type="PROSITE" id="PS51819"/>
    </source>
</evidence>
<dbReference type="AlphaFoldDB" id="L9UEH8"/>
<dbReference type="Pfam" id="PF14696">
    <property type="entry name" value="Glyoxalase_5"/>
    <property type="match status" value="1"/>
</dbReference>
<organism evidence="7 8">
    <name type="scientific">Vreelandella titanicae BH1</name>
    <dbReference type="NCBI Taxonomy" id="1204738"/>
    <lineage>
        <taxon>Bacteria</taxon>
        <taxon>Pseudomonadati</taxon>
        <taxon>Pseudomonadota</taxon>
        <taxon>Gammaproteobacteria</taxon>
        <taxon>Oceanospirillales</taxon>
        <taxon>Halomonadaceae</taxon>
        <taxon>Vreelandella</taxon>
    </lineage>
</organism>
<feature type="binding site" evidence="5">
    <location>
        <position position="306"/>
    </location>
    <ligand>
        <name>Fe cation</name>
        <dbReference type="ChEBI" id="CHEBI:24875"/>
    </ligand>
</feature>
<keyword evidence="2 5" id="KW-0479">Metal-binding</keyword>
<comment type="similarity">
    <text evidence="1">Belongs to the 4HPPD family.</text>
</comment>
<feature type="domain" description="VOC" evidence="6">
    <location>
        <begin position="82"/>
        <end position="206"/>
    </location>
</feature>
<evidence type="ECO:0000313" key="7">
    <source>
        <dbReference type="EMBL" id="ELY22628.1"/>
    </source>
</evidence>
<feature type="binding site" evidence="5">
    <location>
        <position position="390"/>
    </location>
    <ligand>
        <name>Fe cation</name>
        <dbReference type="ChEBI" id="CHEBI:24875"/>
    </ligand>
</feature>
<evidence type="ECO:0000256" key="5">
    <source>
        <dbReference type="PIRSR" id="PIRSR009283-1"/>
    </source>
</evidence>
<evidence type="ECO:0000256" key="4">
    <source>
        <dbReference type="ARBA" id="ARBA00023004"/>
    </source>
</evidence>
<dbReference type="PIRSF" id="PIRSF009283">
    <property type="entry name" value="HPP_dOase"/>
    <property type="match status" value="1"/>
</dbReference>
<comment type="cofactor">
    <cofactor evidence="5">
        <name>Fe cation</name>
        <dbReference type="ChEBI" id="CHEBI:24875"/>
    </cofactor>
    <text evidence="5">Binds 1 Fe cation per subunit.</text>
</comment>
<dbReference type="InterPro" id="IPR005956">
    <property type="entry name" value="4OHPhenylPyrv_dOase"/>
</dbReference>
<dbReference type="GO" id="GO:0006572">
    <property type="term" value="P:L-tyrosine catabolic process"/>
    <property type="evidence" value="ECO:0007669"/>
    <property type="project" value="TreeGrafter"/>
</dbReference>
<dbReference type="GO" id="GO:0046872">
    <property type="term" value="F:metal ion binding"/>
    <property type="evidence" value="ECO:0007669"/>
    <property type="project" value="UniProtKB-KW"/>
</dbReference>
<reference evidence="7 8" key="1">
    <citation type="journal article" date="2013" name="Genome Announc.">
        <title>Draft Genome of the Marine Gammaproteobacterium Halomonas titanicae.</title>
        <authorList>
            <person name="Sanchez-Porro C."/>
            <person name="de la Haba R.R."/>
            <person name="Cruz-Hernandez N."/>
            <person name="Gonzalez J.M."/>
            <person name="Reyes-Guirao C."/>
            <person name="Navarro-Sampedro L."/>
            <person name="Carballo M."/>
            <person name="Ventosa A."/>
        </authorList>
    </citation>
    <scope>NUCLEOTIDE SEQUENCE [LARGE SCALE GENOMIC DNA]</scope>
    <source>
        <strain evidence="7 8">BH1</strain>
    </source>
</reference>
<evidence type="ECO:0000313" key="8">
    <source>
        <dbReference type="Proteomes" id="UP000011651"/>
    </source>
</evidence>
<dbReference type="Proteomes" id="UP000011651">
    <property type="component" value="Unassembled WGS sequence"/>
</dbReference>
<dbReference type="PANTHER" id="PTHR11959:SF1">
    <property type="entry name" value="4-HYDROXYPHENYLPYRUVATE DIOXYGENASE"/>
    <property type="match status" value="1"/>
</dbReference>
<dbReference type="Gene3D" id="3.10.180.10">
    <property type="entry name" value="2,3-Dihydroxybiphenyl 1,2-Dioxygenase, domain 1"/>
    <property type="match status" value="2"/>
</dbReference>
<keyword evidence="7" id="KW-0670">Pyruvate</keyword>
<dbReference type="InterPro" id="IPR037523">
    <property type="entry name" value="VOC_core"/>
</dbReference>
<dbReference type="PANTHER" id="PTHR11959">
    <property type="entry name" value="4-HYDROXYPHENYLPYRUVATE DIOXYGENASE"/>
    <property type="match status" value="1"/>
</dbReference>
<keyword evidence="7" id="KW-0223">Dioxygenase</keyword>
<feature type="domain" description="VOC" evidence="6">
    <location>
        <begin position="225"/>
        <end position="381"/>
    </location>
</feature>
<dbReference type="NCBIfam" id="TIGR01263">
    <property type="entry name" value="4HPPD"/>
    <property type="match status" value="1"/>
</dbReference>
<keyword evidence="4 5" id="KW-0408">Iron</keyword>
<dbReference type="PROSITE" id="PS51819">
    <property type="entry name" value="VOC"/>
    <property type="match status" value="2"/>
</dbReference>
<dbReference type="InterPro" id="IPR041735">
    <property type="entry name" value="4OHPhenylPyrv_dOase_C"/>
</dbReference>
<dbReference type="EMBL" id="AOPO01000001">
    <property type="protein sequence ID" value="ELY22628.1"/>
    <property type="molecule type" value="Genomic_DNA"/>
</dbReference>
<dbReference type="CDD" id="cd08342">
    <property type="entry name" value="HPPD_N_like"/>
    <property type="match status" value="1"/>
</dbReference>
<dbReference type="SUPFAM" id="SSF54593">
    <property type="entry name" value="Glyoxalase/Bleomycin resistance protein/Dihydroxybiphenyl dioxygenase"/>
    <property type="match status" value="1"/>
</dbReference>
<dbReference type="InterPro" id="IPR004360">
    <property type="entry name" value="Glyas_Fos-R_dOase_dom"/>
</dbReference>
<comment type="caution">
    <text evidence="7">The sequence shown here is derived from an EMBL/GenBank/DDBJ whole genome shotgun (WGS) entry which is preliminary data.</text>
</comment>
<proteinExistence type="inferred from homology"/>
<evidence type="ECO:0000256" key="3">
    <source>
        <dbReference type="ARBA" id="ARBA00022737"/>
    </source>
</evidence>
<evidence type="ECO:0000256" key="1">
    <source>
        <dbReference type="ARBA" id="ARBA00005877"/>
    </source>
</evidence>
<dbReference type="InterPro" id="IPR029068">
    <property type="entry name" value="Glyas_Bleomycin-R_OHBP_Dase"/>
</dbReference>
<gene>
    <name evidence="7" type="ORF">HALTITAN_0249</name>
</gene>
<keyword evidence="7" id="KW-0560">Oxidoreductase</keyword>
<dbReference type="InterPro" id="IPR041736">
    <property type="entry name" value="4OHPhenylPyrv_dOase_N"/>
</dbReference>
<feature type="binding site" evidence="5">
    <location>
        <position position="228"/>
    </location>
    <ligand>
        <name>Fe cation</name>
        <dbReference type="ChEBI" id="CHEBI:24875"/>
    </ligand>
</feature>
<dbReference type="FunFam" id="3.10.180.10:FF:000007">
    <property type="entry name" value="4-hydroxyphenylpyruvate dioxygenase"/>
    <property type="match status" value="1"/>
</dbReference>
<accession>L9UEH8</accession>
<dbReference type="GO" id="GO:0003868">
    <property type="term" value="F:4-hydroxyphenylpyruvate dioxygenase activity"/>
    <property type="evidence" value="ECO:0007669"/>
    <property type="project" value="InterPro"/>
</dbReference>
<name>L9UEH8_9GAMM</name>
<dbReference type="CDD" id="cd07250">
    <property type="entry name" value="HPPD_C_like"/>
    <property type="match status" value="1"/>
</dbReference>
<evidence type="ECO:0000256" key="2">
    <source>
        <dbReference type="ARBA" id="ARBA00022723"/>
    </source>
</evidence>
<sequence>MLTKLQDHNDPMKFRAYSTPFAHILCTIWLHLRLVCNLIVPALPYTELVTQQDNKGETTMGPFPHDAPKATINDANPAGTDGFEFVEFAHPEPEKLDSLFRQMGFVPVAKHRDKSITVYRQGDINYLLNSEPNSHASAFIEAHGPCAPAMAWRVVDAQHALKRAVDLGAEEFTGNKSIDAPAVIGIGGSLLYFIDTYGEKGSCYSNEFEWFDEVDPNPKGFGFYYLDHLTHNVIRGNMDTWYKFYHDTFNFREIRYFDITGKMTGLTSRALTSPDGKIRIPINESADDHSQIEEYLREYNGEGIQHIAIATNDIYSGTDLIADAGLEFMPGPPSIYYEKSLERVKDHQEPLDKLRSRGILIDGEGVVGGGETRILLQIFSKTVIGPIFFEFIQRKGDDGFGEGNFKALFESIEEDQINRGVLQSTAE</sequence>
<protein>
    <submittedName>
        <fullName evidence="7">4-hydroxyphenylpyruvate dioxygenase</fullName>
    </submittedName>
</protein>
<dbReference type="PATRIC" id="fig|1204738.3.peg.365"/>
<dbReference type="Pfam" id="PF00903">
    <property type="entry name" value="Glyoxalase"/>
    <property type="match status" value="1"/>
</dbReference>